<dbReference type="RefSeq" id="WP_068803896.1">
    <property type="nucleotide sequence ID" value="NZ_CP014671.1"/>
</dbReference>
<comment type="subcellular location">
    <subcellularLocation>
        <location evidence="1">Cell membrane</location>
        <topology evidence="1">Multi-pass membrane protein</topology>
    </subcellularLocation>
    <subcellularLocation>
        <location evidence="7">Membrane</location>
        <topology evidence="7">Multi-pass membrane protein</topology>
    </subcellularLocation>
</comment>
<dbReference type="PANTHER" id="PTHR42703:SF1">
    <property type="entry name" value="NA(+)_H(+) ANTIPORTER SUBUNIT D1"/>
    <property type="match status" value="1"/>
</dbReference>
<evidence type="ECO:0000256" key="2">
    <source>
        <dbReference type="ARBA" id="ARBA00005346"/>
    </source>
</evidence>
<accession>A0A1B1YT83</accession>
<dbReference type="KEGG" id="gbi:PG2T_07535"/>
<dbReference type="STRING" id="1810504.PG2T_07535"/>
<feature type="transmembrane region" description="Helical" evidence="8">
    <location>
        <begin position="159"/>
        <end position="183"/>
    </location>
</feature>
<keyword evidence="5 8" id="KW-1133">Transmembrane helix</keyword>
<dbReference type="AlphaFoldDB" id="A0A1B1YT83"/>
<dbReference type="PANTHER" id="PTHR42703">
    <property type="entry name" value="NADH DEHYDROGENASE"/>
    <property type="match status" value="1"/>
</dbReference>
<evidence type="ECO:0000256" key="4">
    <source>
        <dbReference type="ARBA" id="ARBA00022692"/>
    </source>
</evidence>
<feature type="transmembrane region" description="Helical" evidence="8">
    <location>
        <begin position="203"/>
        <end position="230"/>
    </location>
</feature>
<keyword evidence="4 7" id="KW-0812">Transmembrane</keyword>
<organism evidence="10 11">
    <name type="scientific">Immundisolibacter cernigliae</name>
    <dbReference type="NCBI Taxonomy" id="1810504"/>
    <lineage>
        <taxon>Bacteria</taxon>
        <taxon>Pseudomonadati</taxon>
        <taxon>Pseudomonadota</taxon>
        <taxon>Gammaproteobacteria</taxon>
        <taxon>Immundisolibacterales</taxon>
        <taxon>Immundisolibacteraceae</taxon>
        <taxon>Immundisolibacter</taxon>
    </lineage>
</organism>
<dbReference type="InterPro" id="IPR050586">
    <property type="entry name" value="CPA3_Na-H_Antiporter_D"/>
</dbReference>
<protein>
    <submittedName>
        <fullName evidence="10">Cation:proton antiporter</fullName>
    </submittedName>
</protein>
<dbReference type="InParanoid" id="A0A1B1YT83"/>
<dbReference type="OrthoDB" id="9768329at2"/>
<dbReference type="GO" id="GO:0042773">
    <property type="term" value="P:ATP synthesis coupled electron transport"/>
    <property type="evidence" value="ECO:0007669"/>
    <property type="project" value="InterPro"/>
</dbReference>
<feature type="transmembrane region" description="Helical" evidence="8">
    <location>
        <begin position="447"/>
        <end position="471"/>
    </location>
</feature>
<feature type="transmembrane region" description="Helical" evidence="8">
    <location>
        <begin position="6"/>
        <end position="22"/>
    </location>
</feature>
<sequence length="504" mass="52213">MSHWPIIPILLPLFAAVLLLVLERWRPAWQLPVNLLATAALLVICVGLLGRAADGGVTAYLLGNWQAPFGIVLAVDRLAALVLTLTAVLALASLLAAAPHWHRRGAHFHPLFQMQVMGLNGAFLTADLFNLFVFFEVLLIASYGLLLHGGGRRRLHASLHFVTLNLVGSALFLLGVSLLYGVTGTLNMADLAVKVAQAPDADLVLLHAAGLLLLVVFGLKAAVLPLGLWLPTTYSAASAPVAALFAIMTKVGVYAIVRVFTLIFVGERLAVAAPLLLPLGLATLALASLGALSAGSLPRLAGYLTMASAGTLLAAVGMTGDRALVAALYYLPQTTLAVAALFLLAELIARQRGDLAGALVGGPALRQPALLGGMFLLAAATLAGLPPFSGFVGKLLILRGALGQVGGFALWAVLLLSGFALLIAFSRAGSRLFWKVSPAQEGPRHGVLAMVPVFGLLAAGVLLAVLAAPVLRFTDAAAQQLLAPTGYIDAVLGARPVLRGGVTP</sequence>
<evidence type="ECO:0000256" key="8">
    <source>
        <dbReference type="SAM" id="Phobius"/>
    </source>
</evidence>
<dbReference type="Proteomes" id="UP000092952">
    <property type="component" value="Chromosome"/>
</dbReference>
<keyword evidence="11" id="KW-1185">Reference proteome</keyword>
<feature type="transmembrane region" description="Helical" evidence="8">
    <location>
        <begin position="34"/>
        <end position="53"/>
    </location>
</feature>
<feature type="transmembrane region" description="Helical" evidence="8">
    <location>
        <begin position="122"/>
        <end position="147"/>
    </location>
</feature>
<evidence type="ECO:0000256" key="5">
    <source>
        <dbReference type="ARBA" id="ARBA00022989"/>
    </source>
</evidence>
<feature type="domain" description="NADH:quinone oxidoreductase/Mrp antiporter transmembrane" evidence="9">
    <location>
        <begin position="127"/>
        <end position="417"/>
    </location>
</feature>
<feature type="transmembrane region" description="Helical" evidence="8">
    <location>
        <begin position="242"/>
        <end position="265"/>
    </location>
</feature>
<name>A0A1B1YT83_9GAMM</name>
<feature type="transmembrane region" description="Helical" evidence="8">
    <location>
        <begin position="369"/>
        <end position="388"/>
    </location>
</feature>
<evidence type="ECO:0000313" key="10">
    <source>
        <dbReference type="EMBL" id="ANX04048.1"/>
    </source>
</evidence>
<comment type="similarity">
    <text evidence="2">Belongs to the CPA3 antiporters (TC 2.A.63) subunit D family.</text>
</comment>
<dbReference type="EMBL" id="CP014671">
    <property type="protein sequence ID" value="ANX04048.1"/>
    <property type="molecule type" value="Genomic_DNA"/>
</dbReference>
<feature type="transmembrane region" description="Helical" evidence="8">
    <location>
        <begin position="408"/>
        <end position="426"/>
    </location>
</feature>
<dbReference type="NCBIfam" id="NF009309">
    <property type="entry name" value="PRK12666.1"/>
    <property type="match status" value="1"/>
</dbReference>
<evidence type="ECO:0000259" key="9">
    <source>
        <dbReference type="Pfam" id="PF00361"/>
    </source>
</evidence>
<feature type="transmembrane region" description="Helical" evidence="8">
    <location>
        <begin position="300"/>
        <end position="318"/>
    </location>
</feature>
<reference evidence="11" key="1">
    <citation type="submission" date="2016-03" db="EMBL/GenBank/DDBJ databases">
        <title>Complete genome sequence of Solimmundus cernigliae, representing a novel lineage of polycyclic aromatic hydrocarbon degraders within the Gammaproteobacteria.</title>
        <authorList>
            <person name="Singleton D.R."/>
            <person name="Dickey A.N."/>
            <person name="Scholl E.H."/>
            <person name="Wright F.A."/>
            <person name="Aitken M.D."/>
        </authorList>
    </citation>
    <scope>NUCLEOTIDE SEQUENCE [LARGE SCALE GENOMIC DNA]</scope>
    <source>
        <strain evidence="11">TR3.2</strain>
    </source>
</reference>
<dbReference type="GO" id="GO:0008137">
    <property type="term" value="F:NADH dehydrogenase (ubiquinone) activity"/>
    <property type="evidence" value="ECO:0007669"/>
    <property type="project" value="InterPro"/>
</dbReference>
<keyword evidence="3" id="KW-1003">Cell membrane</keyword>
<feature type="transmembrane region" description="Helical" evidence="8">
    <location>
        <begin position="330"/>
        <end position="349"/>
    </location>
</feature>
<dbReference type="InterPro" id="IPR001750">
    <property type="entry name" value="ND/Mrp_TM"/>
</dbReference>
<evidence type="ECO:0000256" key="6">
    <source>
        <dbReference type="ARBA" id="ARBA00023136"/>
    </source>
</evidence>
<dbReference type="InterPro" id="IPR003918">
    <property type="entry name" value="NADH_UbQ_OxRdtase"/>
</dbReference>
<feature type="transmembrane region" description="Helical" evidence="8">
    <location>
        <begin position="271"/>
        <end position="293"/>
    </location>
</feature>
<keyword evidence="6 8" id="KW-0472">Membrane</keyword>
<evidence type="ECO:0000256" key="1">
    <source>
        <dbReference type="ARBA" id="ARBA00004651"/>
    </source>
</evidence>
<evidence type="ECO:0000256" key="7">
    <source>
        <dbReference type="RuleBase" id="RU000320"/>
    </source>
</evidence>
<proteinExistence type="inferred from homology"/>
<evidence type="ECO:0000313" key="11">
    <source>
        <dbReference type="Proteomes" id="UP000092952"/>
    </source>
</evidence>
<gene>
    <name evidence="10" type="ORF">PG2T_07535</name>
</gene>
<dbReference type="PRINTS" id="PR01437">
    <property type="entry name" value="NUOXDRDTASE4"/>
</dbReference>
<evidence type="ECO:0000256" key="3">
    <source>
        <dbReference type="ARBA" id="ARBA00022475"/>
    </source>
</evidence>
<feature type="transmembrane region" description="Helical" evidence="8">
    <location>
        <begin position="82"/>
        <end position="102"/>
    </location>
</feature>
<dbReference type="GO" id="GO:0005886">
    <property type="term" value="C:plasma membrane"/>
    <property type="evidence" value="ECO:0007669"/>
    <property type="project" value="UniProtKB-SubCell"/>
</dbReference>
<dbReference type="Pfam" id="PF00361">
    <property type="entry name" value="Proton_antipo_M"/>
    <property type="match status" value="1"/>
</dbReference>